<dbReference type="Pfam" id="PF11306">
    <property type="entry name" value="DUF3108"/>
    <property type="match status" value="1"/>
</dbReference>
<organism evidence="2 3">
    <name type="scientific">Paraflavitalea soli</name>
    <dbReference type="NCBI Taxonomy" id="2315862"/>
    <lineage>
        <taxon>Bacteria</taxon>
        <taxon>Pseudomonadati</taxon>
        <taxon>Bacteroidota</taxon>
        <taxon>Chitinophagia</taxon>
        <taxon>Chitinophagales</taxon>
        <taxon>Chitinophagaceae</taxon>
        <taxon>Paraflavitalea</taxon>
    </lineage>
</organism>
<dbReference type="RefSeq" id="WP_119053270.1">
    <property type="nucleotide sequence ID" value="NZ_CP032157.1"/>
</dbReference>
<dbReference type="Proteomes" id="UP000263900">
    <property type="component" value="Chromosome"/>
</dbReference>
<keyword evidence="1" id="KW-0732">Signal</keyword>
<sequence>MKLYRPLAFFLLTVISFPIRAGNGSGNGFCDIRNTAFQASETLTYKVFYTVAGAFFGAGEATFRSNIERLNNKPVYHIIGEGSTYSFYDGIFKVRDKYETYIDTATFQPYRFVRNVNEGSYKKYEHVDFNKTTNAAVTNDGVYKVPECIQDVLSAIYYARNIDFNKYKPNDKINFSLFLDKEVFEMYIRYLGKETVKTKYGKFRAIKFKPLLIKGTIFEGGEKMTVWVSDDQNHVPLRVESPISVGSVKVDMISYRNLRYPLSSLIDLR</sequence>
<reference evidence="2 3" key="1">
    <citation type="submission" date="2018-09" db="EMBL/GenBank/DDBJ databases">
        <title>Genome sequencing of strain 6GH32-13.</title>
        <authorList>
            <person name="Weon H.-Y."/>
            <person name="Heo J."/>
            <person name="Kwon S.-W."/>
        </authorList>
    </citation>
    <scope>NUCLEOTIDE SEQUENCE [LARGE SCALE GENOMIC DNA]</scope>
    <source>
        <strain evidence="2 3">5GH32-13</strain>
    </source>
</reference>
<gene>
    <name evidence="2" type="ORF">D3H65_26945</name>
</gene>
<keyword evidence="3" id="KW-1185">Reference proteome</keyword>
<evidence type="ECO:0000313" key="2">
    <source>
        <dbReference type="EMBL" id="AXY77394.1"/>
    </source>
</evidence>
<dbReference type="InterPro" id="IPR021457">
    <property type="entry name" value="DUF3108"/>
</dbReference>
<protein>
    <submittedName>
        <fullName evidence="2">DUF3108 domain-containing protein</fullName>
    </submittedName>
</protein>
<dbReference type="KEGG" id="pseg:D3H65_26945"/>
<proteinExistence type="predicted"/>
<name>A0A3B7MS76_9BACT</name>
<evidence type="ECO:0000256" key="1">
    <source>
        <dbReference type="SAM" id="SignalP"/>
    </source>
</evidence>
<feature type="signal peptide" evidence="1">
    <location>
        <begin position="1"/>
        <end position="21"/>
    </location>
</feature>
<dbReference type="OrthoDB" id="9808473at2"/>
<feature type="chain" id="PRO_5017721329" evidence="1">
    <location>
        <begin position="22"/>
        <end position="269"/>
    </location>
</feature>
<accession>A0A3B7MS76</accession>
<dbReference type="AlphaFoldDB" id="A0A3B7MS76"/>
<evidence type="ECO:0000313" key="3">
    <source>
        <dbReference type="Proteomes" id="UP000263900"/>
    </source>
</evidence>
<dbReference type="EMBL" id="CP032157">
    <property type="protein sequence ID" value="AXY77394.1"/>
    <property type="molecule type" value="Genomic_DNA"/>
</dbReference>